<evidence type="ECO:0000256" key="7">
    <source>
        <dbReference type="ARBA" id="ARBA00022771"/>
    </source>
</evidence>
<gene>
    <name evidence="20" type="primary">ZNF518A</name>
</gene>
<dbReference type="InterPro" id="IPR013087">
    <property type="entry name" value="Znf_C2H2_type"/>
</dbReference>
<comment type="subcellular location">
    <subcellularLocation>
        <location evidence="1">Nucleus</location>
    </subcellularLocation>
</comment>
<evidence type="ECO:0000313" key="21">
    <source>
        <dbReference type="Proteomes" id="UP000008672"/>
    </source>
</evidence>
<feature type="region of interest" description="Disordered" evidence="18">
    <location>
        <begin position="1321"/>
        <end position="1360"/>
    </location>
</feature>
<dbReference type="PROSITE" id="PS50157">
    <property type="entry name" value="ZINC_FINGER_C2H2_2"/>
    <property type="match status" value="2"/>
</dbReference>
<keyword evidence="9" id="KW-0832">Ubl conjugation</keyword>
<feature type="compositionally biased region" description="Basic residues" evidence="18">
    <location>
        <begin position="75"/>
        <end position="86"/>
    </location>
</feature>
<dbReference type="InterPro" id="IPR036236">
    <property type="entry name" value="Znf_C2H2_sf"/>
</dbReference>
<dbReference type="FunCoup" id="H3A6I8">
    <property type="interactions" value="2286"/>
</dbReference>
<evidence type="ECO:0000256" key="8">
    <source>
        <dbReference type="ARBA" id="ARBA00022833"/>
    </source>
</evidence>
<dbReference type="eggNOG" id="KOG1721">
    <property type="taxonomic scope" value="Eukaryota"/>
</dbReference>
<name>H3A6I8_LATCH</name>
<keyword evidence="8" id="KW-0862">Zinc</keyword>
<keyword evidence="13" id="KW-0804">Transcription</keyword>
<dbReference type="HOGENOM" id="CLU_005711_0_0_1"/>
<feature type="region of interest" description="Disordered" evidence="18">
    <location>
        <begin position="506"/>
        <end position="537"/>
    </location>
</feature>
<feature type="domain" description="C2H2-type" evidence="19">
    <location>
        <begin position="1493"/>
        <end position="1520"/>
    </location>
</feature>
<protein>
    <recommendedName>
        <fullName evidence="16">Zinc finger protein 518A</fullName>
    </recommendedName>
</protein>
<dbReference type="Proteomes" id="UP000008672">
    <property type="component" value="Unassembled WGS sequence"/>
</dbReference>
<feature type="compositionally biased region" description="Basic residues" evidence="18">
    <location>
        <begin position="1333"/>
        <end position="1344"/>
    </location>
</feature>
<feature type="region of interest" description="Disordered" evidence="18">
    <location>
        <begin position="62"/>
        <end position="95"/>
    </location>
</feature>
<feature type="compositionally biased region" description="Basic and acidic residues" evidence="18">
    <location>
        <begin position="62"/>
        <end position="72"/>
    </location>
</feature>
<feature type="region of interest" description="Disordered" evidence="18">
    <location>
        <begin position="701"/>
        <end position="777"/>
    </location>
</feature>
<dbReference type="STRING" id="7897.ENSLACP00000005259"/>
<keyword evidence="12" id="KW-0238">DNA-binding</keyword>
<dbReference type="Gene3D" id="3.30.160.60">
    <property type="entry name" value="Classic Zinc Finger"/>
    <property type="match status" value="2"/>
</dbReference>
<feature type="compositionally biased region" description="Polar residues" evidence="18">
    <location>
        <begin position="514"/>
        <end position="531"/>
    </location>
</feature>
<accession>H3A6I8</accession>
<keyword evidence="14" id="KW-0539">Nucleus</keyword>
<dbReference type="SUPFAM" id="SSF57667">
    <property type="entry name" value="beta-beta-alpha zinc fingers"/>
    <property type="match status" value="1"/>
</dbReference>
<feature type="compositionally biased region" description="Basic and acidic residues" evidence="18">
    <location>
        <begin position="1"/>
        <end position="14"/>
    </location>
</feature>
<dbReference type="PROSITE" id="PS00028">
    <property type="entry name" value="ZINC_FINGER_C2H2_1"/>
    <property type="match status" value="1"/>
</dbReference>
<evidence type="ECO:0000256" key="5">
    <source>
        <dbReference type="ARBA" id="ARBA00022723"/>
    </source>
</evidence>
<feature type="compositionally biased region" description="Polar residues" evidence="18">
    <location>
        <begin position="722"/>
        <end position="733"/>
    </location>
</feature>
<dbReference type="GO" id="GO:0008270">
    <property type="term" value="F:zinc ion binding"/>
    <property type="evidence" value="ECO:0007669"/>
    <property type="project" value="UniProtKB-KW"/>
</dbReference>
<dbReference type="GO" id="GO:0006325">
    <property type="term" value="P:chromatin organization"/>
    <property type="evidence" value="ECO:0007669"/>
    <property type="project" value="UniProtKB-KW"/>
</dbReference>
<evidence type="ECO:0000256" key="2">
    <source>
        <dbReference type="ARBA" id="ARBA00006991"/>
    </source>
</evidence>
<dbReference type="InParanoid" id="H3A6I8"/>
<dbReference type="Bgee" id="ENSLACG00000004673">
    <property type="expression patterns" value="Expressed in chordate pharynx and 2 other cell types or tissues"/>
</dbReference>
<dbReference type="GO" id="GO:0003677">
    <property type="term" value="F:DNA binding"/>
    <property type="evidence" value="ECO:0007669"/>
    <property type="project" value="UniProtKB-KW"/>
</dbReference>
<keyword evidence="10" id="KW-0156">Chromatin regulator</keyword>
<dbReference type="EMBL" id="AFYH01034659">
    <property type="status" value="NOT_ANNOTATED_CDS"/>
    <property type="molecule type" value="Genomic_DNA"/>
</dbReference>
<sequence length="1527" mass="168500">MPTEKEQIDDDGKLIESANKNTKTPTKMGDRLKTQSVDNDLALKYELKNIKVVVPRVSVSHDFSRHSKEGTGKKSQCKKQTARKSIRKENTQESQQNLLEGCDMQPEPEQNSDDFKVEQLKVSAKILNFNCARCKDSTRYSPNDLQKHYQLLHYGELPTYPCEMCSFSANDFQAFKQHRHTHRSTLVKCEICNDDTVYTLLQLTKHYSWKHCVNGHFRCEKCKFSTKDVGTFVQHIHRHNEIQYKCVKCSHVSYTKGEFQRHLVIHTGSFPFTCQYCDYGATRKDYLLKHFNAVHKDQIKDKPLGINDGQKKTKTATELKLVLRRYKTGASRKGLWRRKRMKCGTTRTVENGLDVCTNMRCTEPYWQKQAHSRKEPCFKKEKEHVRLGIESFEKQNLQGTMLPFTIMSQNKVDVGTGSNIAIMKNAIQGPTVLMVRNNKISVPANYSAKFMGFKMVDGKQHLVIKLLPAGKQTPNTSSLQSAGVKDSFSHLPQNTLELTTKTNGHATVHGINHPASQNHENQPSVSSQPFSVGTHHSGRIISGGLNTVCPPVNKDDLSQSLADTTANSNATQIPIQPVVAGMPPLLSEGKKEDCKSSPGIAVIKHDISQTSLNLNKAEQKQHLQDENVAVDSSTTNESQSEQSSSQVQGLLPFHNYSKIGILDDQSNVRVEKEEKTKSSFPNCTVIPQTNCLSNLQESLLEDENPEHSSHSSLNADMDSEQPKTAASVPSSEKNLPLEEDVCDSDLNTKESNEISPNFSKKKEQVADPLNPNVRDVDSSFMPKINSVLSLQNEVKRSSLTPAINGLQKDEIKTPTVEGPSPKQPEVPNNTLDHLNISFTGETSVDQTGDKTSWCPKTTKQSNLISSLDCEVVQEKAPNEGTWSSAEKCFGKETRCVSALSPKSNQTEKMPPNNSTNFGSIVKTHSDAIINQQLVKDRIRATSQGASTLPSRPLKILGAINLAETSKPVLIQPSQNALALPLHLAGQPGLQVHSGPPLCLQMAKVVPMSLPLNKKPGMILTFSNGTIGALRNVGNSSQVLGGIPPSVHSKTPIPVAALSGNSVPISSSKTFSLNKSVLPVFSTVNGAPINGPFILTNSLPLMVGGLNVAAHSGIPIHQGKRSCSSESGELQNEVQQKYSVCTVLPDGRQAVVLKCLTPNKPVVPMIKTGTEDNVGSPDIQLESGSAQQKILLKIVRSTSNVGIASTSSQSVNSLSSLQLEGTGACVRPAMLQKQTVLLQSGASQSCFLMPANSPVMSSTGLLQCSSTSAPPKEIITNVSTSSEQGPLMNSKSRVSKQNTCLLQMSPQTSDAKPVLRSKRQLKRKLHEDFEEPPKKKRVVRRKYKEKKQTEDPTVLSRTSRSKVPKDIVRTLRLLPFTCKQLIKCPQRNQPVVVLNHPDADVPEVVNVMKTINKFKGQVVKVVLSKRTVAALLEPSNCYTPQVSVEAVSVRKYRKPNPISPVKERFVLKLTLKKTSKNNYQIVKTTSDSSTKSSFSCWFCGRMFDNQDDWVGHGQRHLMEATRDWNTLV</sequence>
<evidence type="ECO:0000256" key="4">
    <source>
        <dbReference type="ARBA" id="ARBA00022553"/>
    </source>
</evidence>
<evidence type="ECO:0000256" key="15">
    <source>
        <dbReference type="ARBA" id="ARBA00054986"/>
    </source>
</evidence>
<evidence type="ECO:0000256" key="3">
    <source>
        <dbReference type="ARBA" id="ARBA00022499"/>
    </source>
</evidence>
<evidence type="ECO:0000256" key="17">
    <source>
        <dbReference type="PROSITE-ProRule" id="PRU00042"/>
    </source>
</evidence>
<reference evidence="21" key="1">
    <citation type="submission" date="2011-08" db="EMBL/GenBank/DDBJ databases">
        <title>The draft genome of Latimeria chalumnae.</title>
        <authorList>
            <person name="Di Palma F."/>
            <person name="Alfoldi J."/>
            <person name="Johnson J."/>
            <person name="Berlin A."/>
            <person name="Gnerre S."/>
            <person name="Jaffe D."/>
            <person name="MacCallum I."/>
            <person name="Young S."/>
            <person name="Walker B.J."/>
            <person name="Lander E."/>
            <person name="Lindblad-Toh K."/>
        </authorList>
    </citation>
    <scope>NUCLEOTIDE SEQUENCE [LARGE SCALE GENOMIC DNA]</scope>
    <source>
        <strain evidence="21">Wild caught</strain>
    </source>
</reference>
<evidence type="ECO:0000256" key="9">
    <source>
        <dbReference type="ARBA" id="ARBA00022843"/>
    </source>
</evidence>
<keyword evidence="5" id="KW-0479">Metal-binding</keyword>
<reference evidence="20" key="2">
    <citation type="submission" date="2025-08" db="UniProtKB">
        <authorList>
            <consortium name="Ensembl"/>
        </authorList>
    </citation>
    <scope>IDENTIFICATION</scope>
</reference>
<evidence type="ECO:0000256" key="11">
    <source>
        <dbReference type="ARBA" id="ARBA00023015"/>
    </source>
</evidence>
<comment type="similarity">
    <text evidence="2">Belongs to the krueppel C2H2-type zinc-finger protein family.</text>
</comment>
<feature type="domain" description="C2H2-type" evidence="19">
    <location>
        <begin position="244"/>
        <end position="271"/>
    </location>
</feature>
<dbReference type="OMA" id="SCVEECM"/>
<evidence type="ECO:0000313" key="20">
    <source>
        <dbReference type="Ensembl" id="ENSLACP00000005259.1"/>
    </source>
</evidence>
<dbReference type="GO" id="GO:0005634">
    <property type="term" value="C:nucleus"/>
    <property type="evidence" value="ECO:0007669"/>
    <property type="project" value="UniProtKB-SubCell"/>
</dbReference>
<feature type="compositionally biased region" description="Low complexity" evidence="18">
    <location>
        <begin position="632"/>
        <end position="646"/>
    </location>
</feature>
<evidence type="ECO:0000256" key="13">
    <source>
        <dbReference type="ARBA" id="ARBA00023163"/>
    </source>
</evidence>
<evidence type="ECO:0000256" key="1">
    <source>
        <dbReference type="ARBA" id="ARBA00004123"/>
    </source>
</evidence>
<dbReference type="PANTHER" id="PTHR24379">
    <property type="entry name" value="KRAB AND ZINC FINGER DOMAIN-CONTAINING"/>
    <property type="match status" value="1"/>
</dbReference>
<dbReference type="Ensembl" id="ENSLACT00000005306.1">
    <property type="protein sequence ID" value="ENSLACP00000005259.1"/>
    <property type="gene ID" value="ENSLACG00000004673.1"/>
</dbReference>
<proteinExistence type="inferred from homology"/>
<keyword evidence="4" id="KW-0597">Phosphoprotein</keyword>
<reference evidence="20" key="3">
    <citation type="submission" date="2025-09" db="UniProtKB">
        <authorList>
            <consortium name="Ensembl"/>
        </authorList>
    </citation>
    <scope>IDENTIFICATION</scope>
</reference>
<dbReference type="GeneTree" id="ENSGT00940000162006"/>
<evidence type="ECO:0000256" key="10">
    <source>
        <dbReference type="ARBA" id="ARBA00022853"/>
    </source>
</evidence>
<evidence type="ECO:0000256" key="12">
    <source>
        <dbReference type="ARBA" id="ARBA00023125"/>
    </source>
</evidence>
<feature type="region of interest" description="Disordered" evidence="18">
    <location>
        <begin position="1"/>
        <end position="33"/>
    </location>
</feature>
<evidence type="ECO:0000256" key="16">
    <source>
        <dbReference type="ARBA" id="ARBA00069539"/>
    </source>
</evidence>
<comment type="function">
    <text evidence="15">Through its association with the EHMT1-EHMT2/G9A and PRC2/EED-EZH2 histone methyltransferase complexes may function in gene silencing, regulating repressive post-translational methylation of histone tails at promoters of target genes.</text>
</comment>
<evidence type="ECO:0000256" key="14">
    <source>
        <dbReference type="ARBA" id="ARBA00023242"/>
    </source>
</evidence>
<evidence type="ECO:0000256" key="6">
    <source>
        <dbReference type="ARBA" id="ARBA00022737"/>
    </source>
</evidence>
<keyword evidence="21" id="KW-1185">Reference proteome</keyword>
<dbReference type="SMART" id="SM00355">
    <property type="entry name" value="ZnF_C2H2"/>
    <property type="match status" value="7"/>
</dbReference>
<organism evidence="20 21">
    <name type="scientific">Latimeria chalumnae</name>
    <name type="common">Coelacanth</name>
    <dbReference type="NCBI Taxonomy" id="7897"/>
    <lineage>
        <taxon>Eukaryota</taxon>
        <taxon>Metazoa</taxon>
        <taxon>Chordata</taxon>
        <taxon>Craniata</taxon>
        <taxon>Vertebrata</taxon>
        <taxon>Euteleostomi</taxon>
        <taxon>Coelacanthiformes</taxon>
        <taxon>Coelacanthidae</taxon>
        <taxon>Latimeria</taxon>
    </lineage>
</organism>
<evidence type="ECO:0000259" key="19">
    <source>
        <dbReference type="PROSITE" id="PS50157"/>
    </source>
</evidence>
<dbReference type="PANTHER" id="PTHR24379:SF121">
    <property type="entry name" value="C2H2-TYPE DOMAIN-CONTAINING PROTEIN"/>
    <property type="match status" value="1"/>
</dbReference>
<evidence type="ECO:0000256" key="18">
    <source>
        <dbReference type="SAM" id="MobiDB-lite"/>
    </source>
</evidence>
<keyword evidence="6" id="KW-0677">Repeat</keyword>
<keyword evidence="7 17" id="KW-0863">Zinc-finger</keyword>
<keyword evidence="11" id="KW-0805">Transcription regulation</keyword>
<keyword evidence="3" id="KW-1017">Isopeptide bond</keyword>
<dbReference type="FunFam" id="3.30.160.60:FF:001423">
    <property type="entry name" value="Zinc finger protein 518A"/>
    <property type="match status" value="1"/>
</dbReference>
<feature type="region of interest" description="Disordered" evidence="18">
    <location>
        <begin position="629"/>
        <end position="648"/>
    </location>
</feature>